<evidence type="ECO:0000313" key="1">
    <source>
        <dbReference type="EMBL" id="OAB74731.1"/>
    </source>
</evidence>
<dbReference type="RefSeq" id="WP_068658324.1">
    <property type="nucleotide sequence ID" value="NZ_CP017770.1"/>
</dbReference>
<protein>
    <submittedName>
        <fullName evidence="1">Uncharacterized protein</fullName>
    </submittedName>
</protein>
<dbReference type="Gene3D" id="3.40.50.300">
    <property type="entry name" value="P-loop containing nucleotide triphosphate hydrolases"/>
    <property type="match status" value="1"/>
</dbReference>
<dbReference type="KEGG" id="pcx:LPB68_02070"/>
<organism evidence="1 2">
    <name type="scientific">Paenibacillus crassostreae</name>
    <dbReference type="NCBI Taxonomy" id="1763538"/>
    <lineage>
        <taxon>Bacteria</taxon>
        <taxon>Bacillati</taxon>
        <taxon>Bacillota</taxon>
        <taxon>Bacilli</taxon>
        <taxon>Bacillales</taxon>
        <taxon>Paenibacillaceae</taxon>
        <taxon>Paenibacillus</taxon>
    </lineage>
</organism>
<reference evidence="1 2" key="1">
    <citation type="submission" date="2016-02" db="EMBL/GenBank/DDBJ databases">
        <title>Paenibacillus sp. LPB0068, isolated from Crassostrea gigas.</title>
        <authorList>
            <person name="Shin S.-K."/>
            <person name="Yi H."/>
        </authorList>
    </citation>
    <scope>NUCLEOTIDE SEQUENCE [LARGE SCALE GENOMIC DNA]</scope>
    <source>
        <strain evidence="1 2">LPB0068</strain>
    </source>
</reference>
<proteinExistence type="predicted"/>
<dbReference type="AlphaFoldDB" id="A0A167DSK5"/>
<evidence type="ECO:0000313" key="2">
    <source>
        <dbReference type="Proteomes" id="UP000077134"/>
    </source>
</evidence>
<gene>
    <name evidence="1" type="ORF">PNBC_11885</name>
</gene>
<name>A0A167DSK5_9BACL</name>
<accession>A0A167DSK5</accession>
<dbReference type="EMBL" id="LSFN01000014">
    <property type="protein sequence ID" value="OAB74731.1"/>
    <property type="molecule type" value="Genomic_DNA"/>
</dbReference>
<sequence>MKYGLFIGVSDISDLIHYLSKVITNAGQKVLLVDATLEKYTLLGTPIPNKDMKVIDFEGFDVVSGFSNLSDLEQFLSEINTYNQVIIHCGTPYFLKHEELLRIDKKYVAVTAENWSIQKTVEIMKSFYEDEKGNNRSDHYTKISLNNVDTSIADNYLETVLSDCTISWAEEPFELLFDEIDYATKINNQHQGKINMKKLSKNYKHVIQLLTKELTNLNDKDIKKAMKLAMRRN</sequence>
<dbReference type="OrthoDB" id="2610621at2"/>
<dbReference type="STRING" id="1763538.LPB68_02070"/>
<keyword evidence="2" id="KW-1185">Reference proteome</keyword>
<comment type="caution">
    <text evidence="1">The sequence shown here is derived from an EMBL/GenBank/DDBJ whole genome shotgun (WGS) entry which is preliminary data.</text>
</comment>
<dbReference type="Proteomes" id="UP000077134">
    <property type="component" value="Unassembled WGS sequence"/>
</dbReference>
<dbReference type="InterPro" id="IPR027417">
    <property type="entry name" value="P-loop_NTPase"/>
</dbReference>